<keyword evidence="2" id="KW-1185">Reference proteome</keyword>
<gene>
    <name evidence="1" type="ORF">FB45DRAFT_171681</name>
</gene>
<comment type="caution">
    <text evidence="1">The sequence shown here is derived from an EMBL/GenBank/DDBJ whole genome shotgun (WGS) entry which is preliminary data.</text>
</comment>
<protein>
    <submittedName>
        <fullName evidence="1">Uncharacterized protein</fullName>
    </submittedName>
</protein>
<dbReference type="SUPFAM" id="SSF52047">
    <property type="entry name" value="RNI-like"/>
    <property type="match status" value="1"/>
</dbReference>
<evidence type="ECO:0000313" key="2">
    <source>
        <dbReference type="Proteomes" id="UP001221142"/>
    </source>
</evidence>
<reference evidence="1" key="1">
    <citation type="submission" date="2023-03" db="EMBL/GenBank/DDBJ databases">
        <title>Massive genome expansion in bonnet fungi (Mycena s.s.) driven by repeated elements and novel gene families across ecological guilds.</title>
        <authorList>
            <consortium name="Lawrence Berkeley National Laboratory"/>
            <person name="Harder C.B."/>
            <person name="Miyauchi S."/>
            <person name="Viragh M."/>
            <person name="Kuo A."/>
            <person name="Thoen E."/>
            <person name="Andreopoulos B."/>
            <person name="Lu D."/>
            <person name="Skrede I."/>
            <person name="Drula E."/>
            <person name="Henrissat B."/>
            <person name="Morin E."/>
            <person name="Kohler A."/>
            <person name="Barry K."/>
            <person name="LaButti K."/>
            <person name="Morin E."/>
            <person name="Salamov A."/>
            <person name="Lipzen A."/>
            <person name="Mereny Z."/>
            <person name="Hegedus B."/>
            <person name="Baldrian P."/>
            <person name="Stursova M."/>
            <person name="Weitz H."/>
            <person name="Taylor A."/>
            <person name="Grigoriev I.V."/>
            <person name="Nagy L.G."/>
            <person name="Martin F."/>
            <person name="Kauserud H."/>
        </authorList>
    </citation>
    <scope>NUCLEOTIDE SEQUENCE</scope>
    <source>
        <strain evidence="1">9284</strain>
    </source>
</reference>
<name>A0AAD7FHF4_9AGAR</name>
<proteinExistence type="predicted"/>
<dbReference type="InterPro" id="IPR032675">
    <property type="entry name" value="LRR_dom_sf"/>
</dbReference>
<accession>A0AAD7FHF4</accession>
<dbReference type="EMBL" id="JARKIF010000019">
    <property type="protein sequence ID" value="KAJ7618785.1"/>
    <property type="molecule type" value="Genomic_DNA"/>
</dbReference>
<dbReference type="Proteomes" id="UP001221142">
    <property type="component" value="Unassembled WGS sequence"/>
</dbReference>
<dbReference type="AlphaFoldDB" id="A0AAD7FHF4"/>
<evidence type="ECO:0000313" key="1">
    <source>
        <dbReference type="EMBL" id="KAJ7618785.1"/>
    </source>
</evidence>
<organism evidence="1 2">
    <name type="scientific">Roridomyces roridus</name>
    <dbReference type="NCBI Taxonomy" id="1738132"/>
    <lineage>
        <taxon>Eukaryota</taxon>
        <taxon>Fungi</taxon>
        <taxon>Dikarya</taxon>
        <taxon>Basidiomycota</taxon>
        <taxon>Agaricomycotina</taxon>
        <taxon>Agaricomycetes</taxon>
        <taxon>Agaricomycetidae</taxon>
        <taxon>Agaricales</taxon>
        <taxon>Marasmiineae</taxon>
        <taxon>Mycenaceae</taxon>
        <taxon>Roridomyces</taxon>
    </lineage>
</organism>
<dbReference type="Gene3D" id="3.80.10.10">
    <property type="entry name" value="Ribonuclease Inhibitor"/>
    <property type="match status" value="1"/>
</dbReference>
<sequence>MRTRSKGLPPVFPTELEKEIFTLCAISEPSEIPSLMRVAWRVKSWTEPIMWRTVIVDPRPRDPDSEYPVFTWDVLMSVVRNESTRPSSFLHDVVRELSLNVHDHSTQDIATVLSLCTGVQNLSLIIKESQVDKVPPLAALIRSLPLKHLYLDVRPRFCVLDESGAFASLTHLELRNHSFSSSPHQIGSWASSLSRLPSLTHLSFNSHAFLPMCIMVLQTCATLRVLVMLRGYVNEWSFQSERWVALARDGRFVRICCARNLLDWERGARGGDDYWQRAERFIERRRERKVPALQIDDFEDPTWPPARDVE</sequence>